<keyword evidence="7 8" id="KW-0472">Membrane</keyword>
<evidence type="ECO:0000256" key="3">
    <source>
        <dbReference type="ARBA" id="ARBA00011489"/>
    </source>
</evidence>
<keyword evidence="5 8" id="KW-0812">Transmembrane</keyword>
<dbReference type="PANTHER" id="PTHR36488:SF8">
    <property type="entry name" value="CASP-LIKE PROTEIN 1U1"/>
    <property type="match status" value="1"/>
</dbReference>
<feature type="transmembrane region" description="Helical" evidence="8">
    <location>
        <begin position="189"/>
        <end position="211"/>
    </location>
</feature>
<comment type="subcellular location">
    <subcellularLocation>
        <location evidence="1 8">Cell membrane</location>
        <topology evidence="1 8">Multi-pass membrane protein</topology>
    </subcellularLocation>
</comment>
<evidence type="ECO:0000256" key="8">
    <source>
        <dbReference type="RuleBase" id="RU361233"/>
    </source>
</evidence>
<evidence type="ECO:0000313" key="10">
    <source>
        <dbReference type="EMBL" id="ONK80063.1"/>
    </source>
</evidence>
<evidence type="ECO:0000256" key="6">
    <source>
        <dbReference type="ARBA" id="ARBA00022989"/>
    </source>
</evidence>
<dbReference type="Proteomes" id="UP000243459">
    <property type="component" value="Chromosome 1"/>
</dbReference>
<reference evidence="11" key="1">
    <citation type="journal article" date="2017" name="Nat. Commun.">
        <title>The asparagus genome sheds light on the origin and evolution of a young Y chromosome.</title>
        <authorList>
            <person name="Harkess A."/>
            <person name="Zhou J."/>
            <person name="Xu C."/>
            <person name="Bowers J.E."/>
            <person name="Van der Hulst R."/>
            <person name="Ayyampalayam S."/>
            <person name="Mercati F."/>
            <person name="Riccardi P."/>
            <person name="McKain M.R."/>
            <person name="Kakrana A."/>
            <person name="Tang H."/>
            <person name="Ray J."/>
            <person name="Groenendijk J."/>
            <person name="Arikit S."/>
            <person name="Mathioni S.M."/>
            <person name="Nakano M."/>
            <person name="Shan H."/>
            <person name="Telgmann-Rauber A."/>
            <person name="Kanno A."/>
            <person name="Yue Z."/>
            <person name="Chen H."/>
            <person name="Li W."/>
            <person name="Chen Y."/>
            <person name="Xu X."/>
            <person name="Zhang Y."/>
            <person name="Luo S."/>
            <person name="Chen H."/>
            <person name="Gao J."/>
            <person name="Mao Z."/>
            <person name="Pires J.C."/>
            <person name="Luo M."/>
            <person name="Kudrna D."/>
            <person name="Wing R.A."/>
            <person name="Meyers B.C."/>
            <person name="Yi K."/>
            <person name="Kong H."/>
            <person name="Lavrijsen P."/>
            <person name="Sunseri F."/>
            <person name="Falavigna A."/>
            <person name="Ye Y."/>
            <person name="Leebens-Mack J.H."/>
            <person name="Chen G."/>
        </authorList>
    </citation>
    <scope>NUCLEOTIDE SEQUENCE [LARGE SCALE GENOMIC DNA]</scope>
    <source>
        <strain evidence="11">cv. DH0086</strain>
    </source>
</reference>
<feature type="transmembrane region" description="Helical" evidence="8">
    <location>
        <begin position="67"/>
        <end position="89"/>
    </location>
</feature>
<feature type="transmembrane region" description="Helical" evidence="8">
    <location>
        <begin position="112"/>
        <end position="136"/>
    </location>
</feature>
<dbReference type="NCBIfam" id="TIGR01569">
    <property type="entry name" value="A_tha_TIGR01569"/>
    <property type="match status" value="1"/>
</dbReference>
<dbReference type="InterPro" id="IPR006702">
    <property type="entry name" value="CASP_dom"/>
</dbReference>
<organism evidence="10 11">
    <name type="scientific">Asparagus officinalis</name>
    <name type="common">Garden asparagus</name>
    <dbReference type="NCBI Taxonomy" id="4686"/>
    <lineage>
        <taxon>Eukaryota</taxon>
        <taxon>Viridiplantae</taxon>
        <taxon>Streptophyta</taxon>
        <taxon>Embryophyta</taxon>
        <taxon>Tracheophyta</taxon>
        <taxon>Spermatophyta</taxon>
        <taxon>Magnoliopsida</taxon>
        <taxon>Liliopsida</taxon>
        <taxon>Asparagales</taxon>
        <taxon>Asparagaceae</taxon>
        <taxon>Asparagoideae</taxon>
        <taxon>Asparagus</taxon>
    </lineage>
</organism>
<dbReference type="PANTHER" id="PTHR36488">
    <property type="entry name" value="CASP-LIKE PROTEIN 1U1"/>
    <property type="match status" value="1"/>
</dbReference>
<evidence type="ECO:0000313" key="11">
    <source>
        <dbReference type="Proteomes" id="UP000243459"/>
    </source>
</evidence>
<evidence type="ECO:0000256" key="2">
    <source>
        <dbReference type="ARBA" id="ARBA00007651"/>
    </source>
</evidence>
<dbReference type="InterPro" id="IPR044173">
    <property type="entry name" value="CASPL"/>
</dbReference>
<dbReference type="Gramene" id="ONK80063">
    <property type="protein sequence ID" value="ONK80063"/>
    <property type="gene ID" value="A4U43_C01F13420"/>
</dbReference>
<evidence type="ECO:0000256" key="4">
    <source>
        <dbReference type="ARBA" id="ARBA00022475"/>
    </source>
</evidence>
<keyword evidence="11" id="KW-1185">Reference proteome</keyword>
<feature type="transmembrane region" description="Helical" evidence="8">
    <location>
        <begin position="148"/>
        <end position="169"/>
    </location>
</feature>
<dbReference type="Pfam" id="PF04535">
    <property type="entry name" value="CASP_dom"/>
    <property type="match status" value="1"/>
</dbReference>
<name>A0A5P1FQR0_ASPOF</name>
<dbReference type="AlphaFoldDB" id="A0A5P1FQR0"/>
<evidence type="ECO:0000259" key="9">
    <source>
        <dbReference type="Pfam" id="PF04535"/>
    </source>
</evidence>
<dbReference type="GO" id="GO:0005886">
    <property type="term" value="C:plasma membrane"/>
    <property type="evidence" value="ECO:0007669"/>
    <property type="project" value="UniProtKB-SubCell"/>
</dbReference>
<dbReference type="InterPro" id="IPR006459">
    <property type="entry name" value="CASP/CASPL"/>
</dbReference>
<evidence type="ECO:0000256" key="5">
    <source>
        <dbReference type="ARBA" id="ARBA00022692"/>
    </source>
</evidence>
<comment type="similarity">
    <text evidence="2 8">Belongs to the Casparian strip membrane proteins (CASP) family.</text>
</comment>
<evidence type="ECO:0000256" key="7">
    <source>
        <dbReference type="ARBA" id="ARBA00023136"/>
    </source>
</evidence>
<feature type="domain" description="Casparian strip membrane protein" evidence="9">
    <location>
        <begin position="66"/>
        <end position="204"/>
    </location>
</feature>
<gene>
    <name evidence="10" type="ORF">A4U43_C01F13420</name>
</gene>
<proteinExistence type="inferred from homology"/>
<protein>
    <recommendedName>
        <fullName evidence="8">CASP-like protein</fullName>
    </recommendedName>
</protein>
<evidence type="ECO:0000256" key="1">
    <source>
        <dbReference type="ARBA" id="ARBA00004651"/>
    </source>
</evidence>
<dbReference type="EMBL" id="CM007381">
    <property type="protein sequence ID" value="ONK80063.1"/>
    <property type="molecule type" value="Genomic_DNA"/>
</dbReference>
<keyword evidence="4 8" id="KW-1003">Cell membrane</keyword>
<accession>A0A5P1FQR0</accession>
<sequence length="214" mass="23641">MVMNSEQPCGAKQKKVITEATGQIVPMGTETVRKEETQTPAMVQHTVHMPLEVVRVKKKRRSILGQAVQVIFRALTALCMIPAVILMVLRNEEIEIVDNRYVIHASYRSSPAFVYLVLGAGVAGCYSILGIALAFCSPRNRFLHTLDMMVLSLAMSAWSSAASVSYIGFYGNEDLAWGKVCPYVKKFCLSSRFSLSLSFFGSIFHFLVCTLSSA</sequence>
<comment type="subunit">
    <text evidence="3 8">Homodimer and heterodimers.</text>
</comment>
<keyword evidence="6 8" id="KW-1133">Transmembrane helix</keyword>